<evidence type="ECO:0000256" key="1">
    <source>
        <dbReference type="ARBA" id="ARBA00004533"/>
    </source>
</evidence>
<dbReference type="Pfam" id="PF21687">
    <property type="entry name" value="T2SSK_1st"/>
    <property type="match status" value="1"/>
</dbReference>
<proteinExistence type="inferred from homology"/>
<evidence type="ECO:0000256" key="7">
    <source>
        <dbReference type="ARBA" id="ARBA00022927"/>
    </source>
</evidence>
<evidence type="ECO:0000256" key="4">
    <source>
        <dbReference type="ARBA" id="ARBA00022475"/>
    </source>
</evidence>
<name>A0ABU1ZRU3_9BURK</name>
<dbReference type="PANTHER" id="PTHR38831">
    <property type="entry name" value="TYPE II SECRETION SYSTEM PROTEIN K"/>
    <property type="match status" value="1"/>
</dbReference>
<dbReference type="Proteomes" id="UP001268089">
    <property type="component" value="Unassembled WGS sequence"/>
</dbReference>
<dbReference type="SUPFAM" id="SSF47781">
    <property type="entry name" value="RuvA domain 2-like"/>
    <property type="match status" value="1"/>
</dbReference>
<keyword evidence="6" id="KW-0812">Transmembrane</keyword>
<keyword evidence="3 10" id="KW-0813">Transport</keyword>
<keyword evidence="5 10" id="KW-0997">Cell inner membrane</keyword>
<dbReference type="InterPro" id="IPR010994">
    <property type="entry name" value="RuvA_2-like"/>
</dbReference>
<dbReference type="InterPro" id="IPR038072">
    <property type="entry name" value="GspK_central_sf"/>
</dbReference>
<feature type="domain" description="T2SS protein K first SAM-like" evidence="12">
    <location>
        <begin position="120"/>
        <end position="211"/>
    </location>
</feature>
<accession>A0ABU1ZRU3</accession>
<dbReference type="NCBIfam" id="NF037980">
    <property type="entry name" value="T2SS_GspK"/>
    <property type="match status" value="1"/>
</dbReference>
<keyword evidence="14" id="KW-1185">Reference proteome</keyword>
<dbReference type="SUPFAM" id="SSF54523">
    <property type="entry name" value="Pili subunits"/>
    <property type="match status" value="1"/>
</dbReference>
<reference evidence="13 14" key="1">
    <citation type="submission" date="2023-07" db="EMBL/GenBank/DDBJ databases">
        <title>Sorghum-associated microbial communities from plants grown in Nebraska, USA.</title>
        <authorList>
            <person name="Schachtman D."/>
        </authorList>
    </citation>
    <scope>NUCLEOTIDE SEQUENCE [LARGE SCALE GENOMIC DNA]</scope>
    <source>
        <strain evidence="13 14">BE308</strain>
    </source>
</reference>
<evidence type="ECO:0000256" key="9">
    <source>
        <dbReference type="ARBA" id="ARBA00023136"/>
    </source>
</evidence>
<comment type="caution">
    <text evidence="13">The sequence shown here is derived from an EMBL/GenBank/DDBJ whole genome shotgun (WGS) entry which is preliminary data.</text>
</comment>
<organism evidence="13 14">
    <name type="scientific">Rhodoferax saidenbachensis</name>
    <dbReference type="NCBI Taxonomy" id="1484693"/>
    <lineage>
        <taxon>Bacteria</taxon>
        <taxon>Pseudomonadati</taxon>
        <taxon>Pseudomonadota</taxon>
        <taxon>Betaproteobacteria</taxon>
        <taxon>Burkholderiales</taxon>
        <taxon>Comamonadaceae</taxon>
        <taxon>Rhodoferax</taxon>
    </lineage>
</organism>
<evidence type="ECO:0000256" key="8">
    <source>
        <dbReference type="ARBA" id="ARBA00022989"/>
    </source>
</evidence>
<dbReference type="Gene3D" id="3.30.1300.30">
    <property type="entry name" value="GSPII I/J protein-like"/>
    <property type="match status" value="1"/>
</dbReference>
<comment type="subcellular location">
    <subcellularLocation>
        <location evidence="1 10">Cell inner membrane</location>
    </subcellularLocation>
</comment>
<dbReference type="InterPro" id="IPR005628">
    <property type="entry name" value="GspK"/>
</dbReference>
<protein>
    <recommendedName>
        <fullName evidence="10">Type II secretion system protein K</fullName>
    </recommendedName>
</protein>
<dbReference type="PIRSF" id="PIRSF002786">
    <property type="entry name" value="XcpX"/>
    <property type="match status" value="1"/>
</dbReference>
<evidence type="ECO:0000256" key="10">
    <source>
        <dbReference type="PIRNR" id="PIRNR002786"/>
    </source>
</evidence>
<keyword evidence="7" id="KW-0653">Protein transport</keyword>
<dbReference type="SUPFAM" id="SSF158544">
    <property type="entry name" value="GspK insert domain-like"/>
    <property type="match status" value="1"/>
</dbReference>
<gene>
    <name evidence="13" type="ORF">J2X15_003507</name>
</gene>
<evidence type="ECO:0000259" key="12">
    <source>
        <dbReference type="Pfam" id="PF21687"/>
    </source>
</evidence>
<evidence type="ECO:0000256" key="5">
    <source>
        <dbReference type="ARBA" id="ARBA00022519"/>
    </source>
</evidence>
<evidence type="ECO:0000256" key="2">
    <source>
        <dbReference type="ARBA" id="ARBA00007246"/>
    </source>
</evidence>
<dbReference type="InterPro" id="IPR049031">
    <property type="entry name" value="T2SSK_SAM-like_1st"/>
</dbReference>
<dbReference type="InterPro" id="IPR045584">
    <property type="entry name" value="Pilin-like"/>
</dbReference>
<comment type="similarity">
    <text evidence="2 10">Belongs to the GSP K family.</text>
</comment>
<evidence type="ECO:0000313" key="13">
    <source>
        <dbReference type="EMBL" id="MDR7308198.1"/>
    </source>
</evidence>
<dbReference type="InterPro" id="IPR049179">
    <property type="entry name" value="T2SSK_SAM-like_2nd"/>
</dbReference>
<evidence type="ECO:0000256" key="3">
    <source>
        <dbReference type="ARBA" id="ARBA00022448"/>
    </source>
</evidence>
<sequence>MTTTRRQRGAAILTAMLLVTLVAALSAAALWQQWRTLEVETAERQRTQASWILQGAVDWARLILREDARTGATDHLAEPWAVPLQDAKLSAFLASQGGGDAALEALQEASLSGQINDLQARLNLLNLVQEGRPHSATLQAVTRLFDALHLPPTELQVLVHNLQLALEPPDTPTATNQPHPLLPRSAEQLGWLGLSPATVRVLRPYVVLLPERTPVNLNTAPAVLLQACLPGLDAGGAQRLVAARALNHFQTLAEVVQASGLANLATVDTQHSVNSRYFEVRVRLRLGTLDTQERTVVQRDGLLVKPLWKERLAPEVASVQ</sequence>
<dbReference type="EMBL" id="JAVDXO010000009">
    <property type="protein sequence ID" value="MDR7308198.1"/>
    <property type="molecule type" value="Genomic_DNA"/>
</dbReference>
<keyword evidence="4 10" id="KW-1003">Cell membrane</keyword>
<keyword evidence="9 10" id="KW-0472">Membrane</keyword>
<evidence type="ECO:0000256" key="6">
    <source>
        <dbReference type="ARBA" id="ARBA00022692"/>
    </source>
</evidence>
<dbReference type="Pfam" id="PF03934">
    <property type="entry name" value="T2SSK"/>
    <property type="match status" value="1"/>
</dbReference>
<dbReference type="PANTHER" id="PTHR38831:SF1">
    <property type="entry name" value="TYPE II SECRETION SYSTEM PROTEIN K-RELATED"/>
    <property type="match status" value="1"/>
</dbReference>
<evidence type="ECO:0000259" key="11">
    <source>
        <dbReference type="Pfam" id="PF03934"/>
    </source>
</evidence>
<dbReference type="RefSeq" id="WP_310345136.1">
    <property type="nucleotide sequence ID" value="NZ_JAVDXO010000009.1"/>
</dbReference>
<keyword evidence="8" id="KW-1133">Transmembrane helix</keyword>
<evidence type="ECO:0000313" key="14">
    <source>
        <dbReference type="Proteomes" id="UP001268089"/>
    </source>
</evidence>
<feature type="domain" description="T2SS protein K second SAM-like" evidence="11">
    <location>
        <begin position="215"/>
        <end position="274"/>
    </location>
</feature>